<dbReference type="InterPro" id="IPR050256">
    <property type="entry name" value="Glycosyltransferase_2"/>
</dbReference>
<keyword evidence="4" id="KW-1185">Reference proteome</keyword>
<dbReference type="GO" id="GO:0016740">
    <property type="term" value="F:transferase activity"/>
    <property type="evidence" value="ECO:0007669"/>
    <property type="project" value="UniProtKB-KW"/>
</dbReference>
<dbReference type="Gene3D" id="3.90.550.10">
    <property type="entry name" value="Spore Coat Polysaccharide Biosynthesis Protein SpsA, Chain A"/>
    <property type="match status" value="1"/>
</dbReference>
<evidence type="ECO:0000313" key="4">
    <source>
        <dbReference type="Proteomes" id="UP000028091"/>
    </source>
</evidence>
<dbReference type="AlphaFoldDB" id="A0A081L983"/>
<proteinExistence type="predicted"/>
<dbReference type="SUPFAM" id="SSF53448">
    <property type="entry name" value="Nucleotide-diphospho-sugar transferases"/>
    <property type="match status" value="1"/>
</dbReference>
<feature type="domain" description="Glycosyltransferase 2-like" evidence="2">
    <location>
        <begin position="7"/>
        <end position="169"/>
    </location>
</feature>
<keyword evidence="3" id="KW-0808">Transferase</keyword>
<dbReference type="OrthoDB" id="9807778at2"/>
<dbReference type="Proteomes" id="UP000028091">
    <property type="component" value="Unassembled WGS sequence"/>
</dbReference>
<dbReference type="InterPro" id="IPR001173">
    <property type="entry name" value="Glyco_trans_2-like"/>
</dbReference>
<dbReference type="InterPro" id="IPR029044">
    <property type="entry name" value="Nucleotide-diphossugar_trans"/>
</dbReference>
<feature type="transmembrane region" description="Helical" evidence="1">
    <location>
        <begin position="230"/>
        <end position="251"/>
    </location>
</feature>
<dbReference type="EMBL" id="JOTP01000016">
    <property type="protein sequence ID" value="KEP25809.1"/>
    <property type="molecule type" value="Genomic_DNA"/>
</dbReference>
<protein>
    <submittedName>
        <fullName evidence="3">Glycosyltransferase</fullName>
    </submittedName>
</protein>
<dbReference type="PANTHER" id="PTHR48090">
    <property type="entry name" value="UNDECAPRENYL-PHOSPHATE 4-DEOXY-4-FORMAMIDO-L-ARABINOSE TRANSFERASE-RELATED"/>
    <property type="match status" value="1"/>
</dbReference>
<keyword evidence="1" id="KW-0472">Membrane</keyword>
<reference evidence="3 4" key="1">
    <citation type="submission" date="2012-09" db="EMBL/GenBank/DDBJ databases">
        <title>Genome Sequence of Bacillus sp. DW5-4.</title>
        <authorList>
            <person name="Lai Q."/>
            <person name="Liu Y."/>
            <person name="Shao Z."/>
        </authorList>
    </citation>
    <scope>NUCLEOTIDE SEQUENCE [LARGE SCALE GENOMIC DNA]</scope>
    <source>
        <strain evidence="3 4">DW5-4</strain>
    </source>
</reference>
<dbReference type="RefSeq" id="WP_034323061.1">
    <property type="nucleotide sequence ID" value="NZ_JBCMYH010000031.1"/>
</dbReference>
<keyword evidence="1" id="KW-0812">Transmembrane</keyword>
<accession>A0A081L983</accession>
<comment type="caution">
    <text evidence="3">The sequence shown here is derived from an EMBL/GenBank/DDBJ whole genome shotgun (WGS) entry which is preliminary data.</text>
</comment>
<name>A0A081L983_9BACI</name>
<organism evidence="3 4">
    <name type="scientific">Bacillus zhangzhouensis</name>
    <dbReference type="NCBI Taxonomy" id="1178540"/>
    <lineage>
        <taxon>Bacteria</taxon>
        <taxon>Bacillati</taxon>
        <taxon>Bacillota</taxon>
        <taxon>Bacilli</taxon>
        <taxon>Bacillales</taxon>
        <taxon>Bacillaceae</taxon>
        <taxon>Bacillus</taxon>
    </lineage>
</organism>
<sequence length="327" mass="37958">MERELLSVIIPSYNEGENIRRIFEALEEEFRDFHYDFEIIFINDGSKDNTLQYMRELSHKSAKVKYISFSRNFGKEAAILAGLEHAKGAAAIIMDADLQHPTHLIQDFVRGYEEGYHQVIAKRNRKGDSKLRSYLSSMYYKIMNKVVEVDLRDGVGDFRLISRQAIDALLELKEGNRFSKGLFCWIGFEEKVIYYENVERQHGDTKWSLKKLFNYGIDGVISFNNRPLRICFYTGILILFLSLIYIVATFIQIVRTGVMVPGYFTLISAVLFLGGVQLLSLGVIGEYIGRIYYETKKRPHYLIQESNVMQQETSSKEQNRVLTQLFK</sequence>
<dbReference type="CDD" id="cd04187">
    <property type="entry name" value="DPM1_like_bac"/>
    <property type="match status" value="1"/>
</dbReference>
<dbReference type="GO" id="GO:0005886">
    <property type="term" value="C:plasma membrane"/>
    <property type="evidence" value="ECO:0007669"/>
    <property type="project" value="TreeGrafter"/>
</dbReference>
<evidence type="ECO:0000259" key="2">
    <source>
        <dbReference type="Pfam" id="PF00535"/>
    </source>
</evidence>
<feature type="transmembrane region" description="Helical" evidence="1">
    <location>
        <begin position="263"/>
        <end position="288"/>
    </location>
</feature>
<dbReference type="FunFam" id="3.90.550.10:FF:000125">
    <property type="entry name" value="Putative glycosyltransferase CsbB"/>
    <property type="match status" value="1"/>
</dbReference>
<evidence type="ECO:0000256" key="1">
    <source>
        <dbReference type="SAM" id="Phobius"/>
    </source>
</evidence>
<dbReference type="eggNOG" id="COG0463">
    <property type="taxonomic scope" value="Bacteria"/>
</dbReference>
<gene>
    <name evidence="3" type="ORF">BA70_05495</name>
</gene>
<keyword evidence="1" id="KW-1133">Transmembrane helix</keyword>
<dbReference type="Pfam" id="PF00535">
    <property type="entry name" value="Glycos_transf_2"/>
    <property type="match status" value="1"/>
</dbReference>
<evidence type="ECO:0000313" key="3">
    <source>
        <dbReference type="EMBL" id="KEP25809.1"/>
    </source>
</evidence>
<dbReference type="PANTHER" id="PTHR48090:SF8">
    <property type="entry name" value="GLYCOSYLTRANSFERASE CSBB-RELATED"/>
    <property type="match status" value="1"/>
</dbReference>